<evidence type="ECO:0000256" key="7">
    <source>
        <dbReference type="ARBA" id="ARBA00023136"/>
    </source>
</evidence>
<feature type="transmembrane region" description="Helical" evidence="8">
    <location>
        <begin position="119"/>
        <end position="139"/>
    </location>
</feature>
<feature type="transmembrane region" description="Helical" evidence="8">
    <location>
        <begin position="180"/>
        <end position="203"/>
    </location>
</feature>
<comment type="function">
    <text evidence="8">Uptake of L-lactate across the membrane. Can also transport D-lactate and glycolate.</text>
</comment>
<dbReference type="PANTHER" id="PTHR30003:SF2">
    <property type="entry name" value="L-LACTATE PERMEASE"/>
    <property type="match status" value="1"/>
</dbReference>
<keyword evidence="5 8" id="KW-0812">Transmembrane</keyword>
<keyword evidence="7 8" id="KW-0472">Membrane</keyword>
<feature type="transmembrane region" description="Helical" evidence="8">
    <location>
        <begin position="287"/>
        <end position="306"/>
    </location>
</feature>
<comment type="subcellular location">
    <subcellularLocation>
        <location evidence="1 8">Cell membrane</location>
        <topology evidence="1 8">Multi-pass membrane protein</topology>
    </subcellularLocation>
</comment>
<dbReference type="EMBL" id="JBBMFT010000003">
    <property type="protein sequence ID" value="MEQ2456186.1"/>
    <property type="molecule type" value="Genomic_DNA"/>
</dbReference>
<name>A0ABV1ERF6_9FIRM</name>
<evidence type="ECO:0000256" key="3">
    <source>
        <dbReference type="ARBA" id="ARBA00022448"/>
    </source>
</evidence>
<proteinExistence type="inferred from homology"/>
<accession>A0ABV1ERF6</accession>
<comment type="similarity">
    <text evidence="2 8">Belongs to the lactate permease family.</text>
</comment>
<evidence type="ECO:0000256" key="2">
    <source>
        <dbReference type="ARBA" id="ARBA00010100"/>
    </source>
</evidence>
<keyword evidence="10" id="KW-1185">Reference proteome</keyword>
<keyword evidence="4 8" id="KW-1003">Cell membrane</keyword>
<feature type="transmembrane region" description="Helical" evidence="8">
    <location>
        <begin position="6"/>
        <end position="24"/>
    </location>
</feature>
<dbReference type="RefSeq" id="WP_349139772.1">
    <property type="nucleotide sequence ID" value="NZ_JBBMFT010000003.1"/>
</dbReference>
<evidence type="ECO:0000256" key="4">
    <source>
        <dbReference type="ARBA" id="ARBA00022475"/>
    </source>
</evidence>
<feature type="transmembrane region" description="Helical" evidence="8">
    <location>
        <begin position="344"/>
        <end position="363"/>
    </location>
</feature>
<keyword evidence="3 8" id="KW-0813">Transport</keyword>
<evidence type="ECO:0000256" key="8">
    <source>
        <dbReference type="RuleBase" id="RU365092"/>
    </source>
</evidence>
<feature type="transmembrane region" description="Helical" evidence="8">
    <location>
        <begin position="215"/>
        <end position="233"/>
    </location>
</feature>
<evidence type="ECO:0000256" key="6">
    <source>
        <dbReference type="ARBA" id="ARBA00022989"/>
    </source>
</evidence>
<reference evidence="9 10" key="1">
    <citation type="submission" date="2024-03" db="EMBL/GenBank/DDBJ databases">
        <title>Human intestinal bacterial collection.</title>
        <authorList>
            <person name="Pauvert C."/>
            <person name="Hitch T.C.A."/>
            <person name="Clavel T."/>
        </authorList>
    </citation>
    <scope>NUCLEOTIDE SEQUENCE [LARGE SCALE GENOMIC DNA]</scope>
    <source>
        <strain evidence="9 10">CLA-AP-H34</strain>
    </source>
</reference>
<feature type="transmembrane region" description="Helical" evidence="8">
    <location>
        <begin position="461"/>
        <end position="485"/>
    </location>
</feature>
<dbReference type="InterPro" id="IPR003804">
    <property type="entry name" value="Lactate_perm"/>
</dbReference>
<dbReference type="PANTHER" id="PTHR30003">
    <property type="entry name" value="L-LACTATE PERMEASE"/>
    <property type="match status" value="1"/>
</dbReference>
<evidence type="ECO:0000256" key="5">
    <source>
        <dbReference type="ARBA" id="ARBA00022692"/>
    </source>
</evidence>
<gene>
    <name evidence="9" type="ORF">WMO45_06585</name>
</gene>
<feature type="transmembrane region" description="Helical" evidence="8">
    <location>
        <begin position="422"/>
        <end position="440"/>
    </location>
</feature>
<organism evidence="9 10">
    <name type="scientific">Flavonifractor hominis</name>
    <dbReference type="NCBI Taxonomy" id="3133178"/>
    <lineage>
        <taxon>Bacteria</taxon>
        <taxon>Bacillati</taxon>
        <taxon>Bacillota</taxon>
        <taxon>Clostridia</taxon>
        <taxon>Eubacteriales</taxon>
        <taxon>Oscillospiraceae</taxon>
        <taxon>Flavonifractor</taxon>
    </lineage>
</organism>
<sequence>MNGAVQWLCAAAPIILLFVAIGVLRMPTQRAAFLGALAAAAVALGVQGASPVLLGYEVAKGAWNSISILLAIWPAVFLYEMMVRSGAFPAIRRLVLDSTQDQLMAILLFSWLFSSFLQGISGFGVPVAVCAPILISLGVKPLWSVVITLCGHAWANTFGTLGLAWNVLAQQGEGGITVGTVVFTGALLWGCDLAGGVSICWFYGGRKALRHMAPMLLLLSAIQGGGQLLTALFDPTVAAFLPTTAALLAAAGCLKLGAYTRPWRVEHSPILDEEPPAATEESKTGPALAVLPFVILAAASVIVFLFPPVNHLLGQVSLSLSTPETVTALGYRNPAQPAYGRLTIFTHAGAVLLVTVVLSWWVYRRRGRLEAGSFRPVLRATVHKMLPVSLGIVCLLICAQVLRGSGAMEVVARGVTGVFGPLYGLAAPFVGILGAFVTSSNTSSNILLGSFQMSAAQMLSIAPGVILTAQTVGGAIGTVLGPSTILLGTTTAGCGGQEGRVLRQLLPFALVLVSLTGGIIFAATLVTRP</sequence>
<evidence type="ECO:0000313" key="10">
    <source>
        <dbReference type="Proteomes" id="UP001440599"/>
    </source>
</evidence>
<dbReference type="Pfam" id="PF02652">
    <property type="entry name" value="Lactate_perm"/>
    <property type="match status" value="1"/>
</dbReference>
<evidence type="ECO:0000313" key="9">
    <source>
        <dbReference type="EMBL" id="MEQ2456186.1"/>
    </source>
</evidence>
<feature type="transmembrane region" description="Helical" evidence="8">
    <location>
        <begin position="31"/>
        <end position="50"/>
    </location>
</feature>
<keyword evidence="6 8" id="KW-1133">Transmembrane helix</keyword>
<feature type="transmembrane region" description="Helical" evidence="8">
    <location>
        <begin position="239"/>
        <end position="258"/>
    </location>
</feature>
<comment type="caution">
    <text evidence="9">The sequence shown here is derived from an EMBL/GenBank/DDBJ whole genome shotgun (WGS) entry which is preliminary data.</text>
</comment>
<feature type="transmembrane region" description="Helical" evidence="8">
    <location>
        <begin position="62"/>
        <end position="82"/>
    </location>
</feature>
<protein>
    <recommendedName>
        <fullName evidence="8">L-lactate permease</fullName>
    </recommendedName>
</protein>
<feature type="transmembrane region" description="Helical" evidence="8">
    <location>
        <begin position="384"/>
        <end position="402"/>
    </location>
</feature>
<feature type="transmembrane region" description="Helical" evidence="8">
    <location>
        <begin position="146"/>
        <end position="168"/>
    </location>
</feature>
<dbReference type="Proteomes" id="UP001440599">
    <property type="component" value="Unassembled WGS sequence"/>
</dbReference>
<evidence type="ECO:0000256" key="1">
    <source>
        <dbReference type="ARBA" id="ARBA00004651"/>
    </source>
</evidence>
<feature type="transmembrane region" description="Helical" evidence="8">
    <location>
        <begin position="505"/>
        <end position="526"/>
    </location>
</feature>